<evidence type="ECO:0000256" key="1">
    <source>
        <dbReference type="ARBA" id="ARBA00022737"/>
    </source>
</evidence>
<organism evidence="5 6">
    <name type="scientific">Marinobacter salarius</name>
    <dbReference type="NCBI Taxonomy" id="1420917"/>
    <lineage>
        <taxon>Bacteria</taxon>
        <taxon>Pseudomonadati</taxon>
        <taxon>Pseudomonadota</taxon>
        <taxon>Gammaproteobacteria</taxon>
        <taxon>Pseudomonadales</taxon>
        <taxon>Marinobacteraceae</taxon>
        <taxon>Marinobacter</taxon>
    </lineage>
</organism>
<keyword evidence="1" id="KW-0677">Repeat</keyword>
<keyword evidence="2 3" id="KW-0802">TPR repeat</keyword>
<accession>A0A1W6KAL8</accession>
<dbReference type="PANTHER" id="PTHR45586:SF1">
    <property type="entry name" value="LIPOPOLYSACCHARIDE ASSEMBLY PROTEIN B"/>
    <property type="match status" value="1"/>
</dbReference>
<dbReference type="InterPro" id="IPR051012">
    <property type="entry name" value="CellSynth/LPSAsmb/PSIAsmb"/>
</dbReference>
<evidence type="ECO:0000256" key="4">
    <source>
        <dbReference type="SAM" id="SignalP"/>
    </source>
</evidence>
<reference evidence="5 6" key="1">
    <citation type="submission" date="2017-04" db="EMBL/GenBank/DDBJ databases">
        <title>Genome Sequence of Marinobacter salarius strain SMR5 Isolated from a culture of the Diatom Skeletonema marinoi.</title>
        <authorList>
            <person name="Topel M."/>
            <person name="Pinder M.I.M."/>
            <person name="Johansson O.N."/>
            <person name="Kourtchenko O."/>
            <person name="Godhe A."/>
            <person name="Clarke A.K."/>
        </authorList>
    </citation>
    <scope>NUCLEOTIDE SEQUENCE [LARGE SCALE GENOMIC DNA]</scope>
    <source>
        <strain evidence="5 6">SMR5</strain>
    </source>
</reference>
<feature type="repeat" description="TPR" evidence="3">
    <location>
        <begin position="43"/>
        <end position="76"/>
    </location>
</feature>
<feature type="repeat" description="TPR" evidence="3">
    <location>
        <begin position="147"/>
        <end position="180"/>
    </location>
</feature>
<evidence type="ECO:0000256" key="3">
    <source>
        <dbReference type="PROSITE-ProRule" id="PRU00339"/>
    </source>
</evidence>
<dbReference type="PROSITE" id="PS50293">
    <property type="entry name" value="TPR_REGION"/>
    <property type="match status" value="1"/>
</dbReference>
<dbReference type="NCBIfam" id="TIGR02521">
    <property type="entry name" value="type_IV_pilW"/>
    <property type="match status" value="1"/>
</dbReference>
<feature type="signal peptide" evidence="4">
    <location>
        <begin position="1"/>
        <end position="28"/>
    </location>
</feature>
<dbReference type="PROSITE" id="PS50005">
    <property type="entry name" value="TPR"/>
    <property type="match status" value="2"/>
</dbReference>
<keyword evidence="4" id="KW-0732">Signal</keyword>
<feature type="chain" id="PRO_5012642212" evidence="4">
    <location>
        <begin position="29"/>
        <end position="268"/>
    </location>
</feature>
<dbReference type="InterPro" id="IPR013360">
    <property type="entry name" value="Pilus_4_PilW"/>
</dbReference>
<dbReference type="Pfam" id="PF13432">
    <property type="entry name" value="TPR_16"/>
    <property type="match status" value="2"/>
</dbReference>
<dbReference type="SUPFAM" id="SSF48452">
    <property type="entry name" value="TPR-like"/>
    <property type="match status" value="1"/>
</dbReference>
<dbReference type="InterPro" id="IPR019734">
    <property type="entry name" value="TPR_rpt"/>
</dbReference>
<dbReference type="PROSITE" id="PS51257">
    <property type="entry name" value="PROKAR_LIPOPROTEIN"/>
    <property type="match status" value="1"/>
</dbReference>
<dbReference type="Gene3D" id="1.25.40.10">
    <property type="entry name" value="Tetratricopeptide repeat domain"/>
    <property type="match status" value="1"/>
</dbReference>
<name>A0A1W6KAL8_9GAMM</name>
<dbReference type="SMART" id="SM00028">
    <property type="entry name" value="TPR"/>
    <property type="match status" value="4"/>
</dbReference>
<proteinExistence type="predicted"/>
<dbReference type="PANTHER" id="PTHR45586">
    <property type="entry name" value="TPR REPEAT-CONTAINING PROTEIN PA4667"/>
    <property type="match status" value="1"/>
</dbReference>
<dbReference type="EMBL" id="CP020931">
    <property type="protein sequence ID" value="ARM84447.1"/>
    <property type="molecule type" value="Genomic_DNA"/>
</dbReference>
<evidence type="ECO:0000313" key="5">
    <source>
        <dbReference type="EMBL" id="ARM84447.1"/>
    </source>
</evidence>
<sequence>MTFIPVKRMRAALVVVLLAMFVAGCVTNTDSRFAREADRDKAVRNYVQLGTAYIGQNNLERARHHLERALELSPDDPGALAAMGLIYNAEGEPELAERSFRESLDSDQGYTRGRVYYGAFLYGAGRFEDSREQFLAASRDTSYNDRASVFFNLGLTEERIGNLEGATTAYRRAVELSRGDAKSLLALSRTLVESGELQAASRHYSRLMTLMQRNQNLRHSPESLFTGIRIARHQGDRNRESSLALQLKNNFPNSVEYQQYRVMTSNGQ</sequence>
<evidence type="ECO:0000256" key="2">
    <source>
        <dbReference type="ARBA" id="ARBA00022803"/>
    </source>
</evidence>
<evidence type="ECO:0000313" key="6">
    <source>
        <dbReference type="Proteomes" id="UP000193100"/>
    </source>
</evidence>
<gene>
    <name evidence="5" type="ORF">MARSALSMR5_02379</name>
</gene>
<dbReference type="Proteomes" id="UP000193100">
    <property type="component" value="Chromosome"/>
</dbReference>
<dbReference type="STRING" id="1420917.AU15_06945"/>
<protein>
    <submittedName>
        <fullName evidence="5">Photosystem I assembly protein Ycf3</fullName>
    </submittedName>
</protein>
<dbReference type="AlphaFoldDB" id="A0A1W6KAL8"/>
<dbReference type="InterPro" id="IPR011990">
    <property type="entry name" value="TPR-like_helical_dom_sf"/>
</dbReference>